<sequence length="99" mass="11627">MKNTQDNNTAENMEHHELSDFDLEQPEVIRKPMKVVPKYGGKLKMFKTSVSLPGFIIDDLRRLARIRGMTSYQALLRELLSEKVYEEKRRLNLFEQGQS</sequence>
<protein>
    <submittedName>
        <fullName evidence="2">Uncharacterized protein</fullName>
    </submittedName>
</protein>
<organism evidence="2 3">
    <name type="scientific">Candidatus Desulfacyla euxinica</name>
    <dbReference type="NCBI Taxonomy" id="2841693"/>
    <lineage>
        <taxon>Bacteria</taxon>
        <taxon>Deltaproteobacteria</taxon>
        <taxon>Candidatus Desulfacyla</taxon>
    </lineage>
</organism>
<dbReference type="AlphaFoldDB" id="A0A8J6MYA3"/>
<dbReference type="EMBL" id="JACNJD010000190">
    <property type="protein sequence ID" value="MBC8177132.1"/>
    <property type="molecule type" value="Genomic_DNA"/>
</dbReference>
<proteinExistence type="predicted"/>
<evidence type="ECO:0000313" key="2">
    <source>
        <dbReference type="EMBL" id="MBC8177132.1"/>
    </source>
</evidence>
<feature type="region of interest" description="Disordered" evidence="1">
    <location>
        <begin position="1"/>
        <end position="25"/>
    </location>
</feature>
<feature type="compositionally biased region" description="Polar residues" evidence="1">
    <location>
        <begin position="1"/>
        <end position="11"/>
    </location>
</feature>
<name>A0A8J6MYA3_9DELT</name>
<evidence type="ECO:0000313" key="3">
    <source>
        <dbReference type="Proteomes" id="UP000650524"/>
    </source>
</evidence>
<gene>
    <name evidence="2" type="ORF">H8E19_06970</name>
</gene>
<accession>A0A8J6MYA3</accession>
<reference evidence="2 3" key="1">
    <citation type="submission" date="2020-08" db="EMBL/GenBank/DDBJ databases">
        <title>Bridging the membrane lipid divide: bacteria of the FCB group superphylum have the potential to synthesize archaeal ether lipids.</title>
        <authorList>
            <person name="Villanueva L."/>
            <person name="Von Meijenfeldt F.A.B."/>
            <person name="Westbye A.B."/>
            <person name="Yadav S."/>
            <person name="Hopmans E.C."/>
            <person name="Dutilh B.E."/>
            <person name="Sinninghe Damste J.S."/>
        </authorList>
    </citation>
    <scope>NUCLEOTIDE SEQUENCE [LARGE SCALE GENOMIC DNA]</scope>
    <source>
        <strain evidence="2">NIOZ-UU27</strain>
    </source>
</reference>
<comment type="caution">
    <text evidence="2">The sequence shown here is derived from an EMBL/GenBank/DDBJ whole genome shotgun (WGS) entry which is preliminary data.</text>
</comment>
<dbReference type="Proteomes" id="UP000650524">
    <property type="component" value="Unassembled WGS sequence"/>
</dbReference>
<evidence type="ECO:0000256" key="1">
    <source>
        <dbReference type="SAM" id="MobiDB-lite"/>
    </source>
</evidence>